<dbReference type="EMBL" id="JAFMOY010000128">
    <property type="protein sequence ID" value="MBU9846300.1"/>
    <property type="molecule type" value="Genomic_DNA"/>
</dbReference>
<name>A0ABS6LHN1_9GAMM</name>
<dbReference type="Proteomes" id="UP000739284">
    <property type="component" value="Unassembled WGS sequence"/>
</dbReference>
<reference evidence="1 2" key="1">
    <citation type="submission" date="2021-03" db="EMBL/GenBank/DDBJ databases">
        <title>Five novel Rahnella species.</title>
        <authorList>
            <person name="Brady C."/>
            <person name="Asselin J."/>
            <person name="Beer S."/>
            <person name="Bruberg M.B."/>
            <person name="Crampton B."/>
            <person name="Venter S."/>
            <person name="Arnold D."/>
            <person name="Denman S."/>
        </authorList>
    </citation>
    <scope>NUCLEOTIDE SEQUENCE [LARGE SCALE GENOMIC DNA]</scope>
    <source>
        <strain evidence="1 2">FRB 231</strain>
    </source>
</reference>
<protein>
    <submittedName>
        <fullName evidence="1">Uncharacterized protein</fullName>
    </submittedName>
</protein>
<sequence>MGTLKAFSFITLFSVCAHAEGHKLHPGIRSFQGEKFEIELKARCPESSVTCNDVSYDAISKKTGEKLHLTGRLLSIPTKDHQWYEFENGKYLYMLTADYSPSAKSTEWWVLNVTCNGEFIASDEGSMY</sequence>
<evidence type="ECO:0000313" key="1">
    <source>
        <dbReference type="EMBL" id="MBU9846300.1"/>
    </source>
</evidence>
<proteinExistence type="predicted"/>
<evidence type="ECO:0000313" key="2">
    <source>
        <dbReference type="Proteomes" id="UP000739284"/>
    </source>
</evidence>
<organism evidence="1 2">
    <name type="scientific">Rahnella ecdela</name>
    <dbReference type="NCBI Taxonomy" id="2816250"/>
    <lineage>
        <taxon>Bacteria</taxon>
        <taxon>Pseudomonadati</taxon>
        <taxon>Pseudomonadota</taxon>
        <taxon>Gammaproteobacteria</taxon>
        <taxon>Enterobacterales</taxon>
        <taxon>Yersiniaceae</taxon>
        <taxon>Rahnella</taxon>
    </lineage>
</organism>
<accession>A0ABS6LHN1</accession>
<comment type="caution">
    <text evidence="1">The sequence shown here is derived from an EMBL/GenBank/DDBJ whole genome shotgun (WGS) entry which is preliminary data.</text>
</comment>
<dbReference type="RefSeq" id="WP_217149885.1">
    <property type="nucleotide sequence ID" value="NZ_JAFMOY010000128.1"/>
</dbReference>
<keyword evidence="2" id="KW-1185">Reference proteome</keyword>
<gene>
    <name evidence="1" type="ORF">J1784_14905</name>
</gene>